<keyword evidence="2" id="KW-0472">Membrane</keyword>
<evidence type="ECO:0000256" key="2">
    <source>
        <dbReference type="SAM" id="Phobius"/>
    </source>
</evidence>
<name>A0A8S9SEH7_BRACR</name>
<dbReference type="Proteomes" id="UP000712600">
    <property type="component" value="Unassembled WGS sequence"/>
</dbReference>
<comment type="caution">
    <text evidence="3">The sequence shown here is derived from an EMBL/GenBank/DDBJ whole genome shotgun (WGS) entry which is preliminary data.</text>
</comment>
<keyword evidence="2" id="KW-0812">Transmembrane</keyword>
<proteinExistence type="predicted"/>
<organism evidence="3 4">
    <name type="scientific">Brassica cretica</name>
    <name type="common">Mustard</name>
    <dbReference type="NCBI Taxonomy" id="69181"/>
    <lineage>
        <taxon>Eukaryota</taxon>
        <taxon>Viridiplantae</taxon>
        <taxon>Streptophyta</taxon>
        <taxon>Embryophyta</taxon>
        <taxon>Tracheophyta</taxon>
        <taxon>Spermatophyta</taxon>
        <taxon>Magnoliopsida</taxon>
        <taxon>eudicotyledons</taxon>
        <taxon>Gunneridae</taxon>
        <taxon>Pentapetalae</taxon>
        <taxon>rosids</taxon>
        <taxon>malvids</taxon>
        <taxon>Brassicales</taxon>
        <taxon>Brassicaceae</taxon>
        <taxon>Brassiceae</taxon>
        <taxon>Brassica</taxon>
    </lineage>
</organism>
<dbReference type="AlphaFoldDB" id="A0A8S9SEH7"/>
<sequence length="160" mass="18118">MAHYQLRKLNLQSVPYLAYKILLLELLKSVQLDLTSLKPHQYSALSVASQICLKPKYTSNCLVFLQYLVVPTSSSLHHNLHDDGSEPDHESSKIEHDDSNIEKYGPPVQACLGASAINDQATDRLRPSRIVYEWSMSLYGLILVTYWIGRCVKNSKEISI</sequence>
<evidence type="ECO:0000313" key="3">
    <source>
        <dbReference type="EMBL" id="KAF3598480.1"/>
    </source>
</evidence>
<feature type="region of interest" description="Disordered" evidence="1">
    <location>
        <begin position="79"/>
        <end position="99"/>
    </location>
</feature>
<accession>A0A8S9SEH7</accession>
<evidence type="ECO:0000256" key="1">
    <source>
        <dbReference type="SAM" id="MobiDB-lite"/>
    </source>
</evidence>
<keyword evidence="2" id="KW-1133">Transmembrane helix</keyword>
<evidence type="ECO:0000313" key="4">
    <source>
        <dbReference type="Proteomes" id="UP000712600"/>
    </source>
</evidence>
<reference evidence="3" key="1">
    <citation type="submission" date="2019-12" db="EMBL/GenBank/DDBJ databases">
        <title>Genome sequencing and annotation of Brassica cretica.</title>
        <authorList>
            <person name="Studholme D.J."/>
            <person name="Sarris P."/>
        </authorList>
    </citation>
    <scope>NUCLEOTIDE SEQUENCE</scope>
    <source>
        <strain evidence="3">PFS-109/04</strain>
        <tissue evidence="3">Leaf</tissue>
    </source>
</reference>
<feature type="transmembrane region" description="Helical" evidence="2">
    <location>
        <begin position="130"/>
        <end position="149"/>
    </location>
</feature>
<protein>
    <submittedName>
        <fullName evidence="3">Uncharacterized protein</fullName>
    </submittedName>
</protein>
<gene>
    <name evidence="3" type="ORF">F2Q69_00035089</name>
</gene>
<dbReference type="EMBL" id="QGKX02000004">
    <property type="protein sequence ID" value="KAF3598480.1"/>
    <property type="molecule type" value="Genomic_DNA"/>
</dbReference>